<accession>A0A8J4TJ88</accession>
<organism evidence="1 2">
    <name type="scientific">Paragonimus heterotremus</name>
    <dbReference type="NCBI Taxonomy" id="100268"/>
    <lineage>
        <taxon>Eukaryota</taxon>
        <taxon>Metazoa</taxon>
        <taxon>Spiralia</taxon>
        <taxon>Lophotrochozoa</taxon>
        <taxon>Platyhelminthes</taxon>
        <taxon>Trematoda</taxon>
        <taxon>Digenea</taxon>
        <taxon>Plagiorchiida</taxon>
        <taxon>Troglotremata</taxon>
        <taxon>Troglotrematidae</taxon>
        <taxon>Paragonimus</taxon>
    </lineage>
</organism>
<dbReference type="EMBL" id="LUCH01001112">
    <property type="protein sequence ID" value="KAF5403647.1"/>
    <property type="molecule type" value="Genomic_DNA"/>
</dbReference>
<keyword evidence="2" id="KW-1185">Reference proteome</keyword>
<evidence type="ECO:0000313" key="2">
    <source>
        <dbReference type="Proteomes" id="UP000748531"/>
    </source>
</evidence>
<sequence>MAAQWSQHTCCPRFNMRFSNFSVYELTPHSSCLFGVFCFRTNVFILLSTKWIILHSEIAALIKVMARLGHMKRSTNMAFRVLSK</sequence>
<reference evidence="1" key="1">
    <citation type="submission" date="2019-05" db="EMBL/GenBank/DDBJ databases">
        <title>Annotation for the trematode Paragonimus heterotremus.</title>
        <authorList>
            <person name="Choi Y.-J."/>
        </authorList>
    </citation>
    <scope>NUCLEOTIDE SEQUENCE</scope>
    <source>
        <strain evidence="1">LC</strain>
    </source>
</reference>
<name>A0A8J4TJ88_9TREM</name>
<evidence type="ECO:0000313" key="1">
    <source>
        <dbReference type="EMBL" id="KAF5403647.1"/>
    </source>
</evidence>
<comment type="caution">
    <text evidence="1">The sequence shown here is derived from an EMBL/GenBank/DDBJ whole genome shotgun (WGS) entry which is preliminary data.</text>
</comment>
<protein>
    <submittedName>
        <fullName evidence="1">Uncharacterized protein</fullName>
    </submittedName>
</protein>
<dbReference type="AlphaFoldDB" id="A0A8J4TJ88"/>
<proteinExistence type="predicted"/>
<dbReference type="Proteomes" id="UP000748531">
    <property type="component" value="Unassembled WGS sequence"/>
</dbReference>
<gene>
    <name evidence="1" type="ORF">PHET_02399</name>
</gene>